<keyword evidence="2" id="KW-0808">Transferase</keyword>
<dbReference type="GO" id="GO:0030258">
    <property type="term" value="P:lipid modification"/>
    <property type="evidence" value="ECO:0007669"/>
    <property type="project" value="TreeGrafter"/>
</dbReference>
<keyword evidence="6" id="KW-0012">Acyltransferase</keyword>
<evidence type="ECO:0000256" key="1">
    <source>
        <dbReference type="ARBA" id="ARBA00004141"/>
    </source>
</evidence>
<feature type="transmembrane region" description="Helical" evidence="7">
    <location>
        <begin position="72"/>
        <end position="89"/>
    </location>
</feature>
<dbReference type="InterPro" id="IPR004299">
    <property type="entry name" value="MBOAT_fam"/>
</dbReference>
<dbReference type="GO" id="GO:0016020">
    <property type="term" value="C:membrane"/>
    <property type="evidence" value="ECO:0007669"/>
    <property type="project" value="UniProtKB-SubCell"/>
</dbReference>
<feature type="transmembrane region" description="Helical" evidence="7">
    <location>
        <begin position="424"/>
        <end position="442"/>
    </location>
</feature>
<dbReference type="GO" id="GO:0005783">
    <property type="term" value="C:endoplasmic reticulum"/>
    <property type="evidence" value="ECO:0007669"/>
    <property type="project" value="TreeGrafter"/>
</dbReference>
<gene>
    <name evidence="8" type="ORF">ATY40_BA7500285</name>
</gene>
<dbReference type="GO" id="GO:0003841">
    <property type="term" value="F:1-acylglycerol-3-phosphate O-acyltransferase activity"/>
    <property type="evidence" value="ECO:0007669"/>
    <property type="project" value="TreeGrafter"/>
</dbReference>
<proteinExistence type="predicted"/>
<feature type="transmembrane region" description="Helical" evidence="7">
    <location>
        <begin position="462"/>
        <end position="487"/>
    </location>
</feature>
<feature type="transmembrane region" description="Helical" evidence="7">
    <location>
        <begin position="47"/>
        <end position="66"/>
    </location>
</feature>
<dbReference type="GO" id="GO:0047184">
    <property type="term" value="F:1-acylglycerophosphocholine O-acyltransferase activity"/>
    <property type="evidence" value="ECO:0007669"/>
    <property type="project" value="TreeGrafter"/>
</dbReference>
<evidence type="ECO:0000256" key="3">
    <source>
        <dbReference type="ARBA" id="ARBA00022692"/>
    </source>
</evidence>
<keyword evidence="9" id="KW-1185">Reference proteome</keyword>
<dbReference type="AlphaFoldDB" id="A0A1B2J8I5"/>
<keyword evidence="3 7" id="KW-0812">Transmembrane</keyword>
<accession>A0A1B2J8I5</accession>
<keyword evidence="5 7" id="KW-0472">Membrane</keyword>
<keyword evidence="4 7" id="KW-1133">Transmembrane helix</keyword>
<dbReference type="Proteomes" id="UP000094565">
    <property type="component" value="Chromosome 1"/>
</dbReference>
<feature type="transmembrane region" description="Helical" evidence="7">
    <location>
        <begin position="231"/>
        <end position="250"/>
    </location>
</feature>
<comment type="subcellular location">
    <subcellularLocation>
        <location evidence="1">Membrane</location>
        <topology evidence="1">Multi-pass membrane protein</topology>
    </subcellularLocation>
</comment>
<evidence type="ECO:0000256" key="5">
    <source>
        <dbReference type="ARBA" id="ARBA00023136"/>
    </source>
</evidence>
<evidence type="ECO:0000256" key="7">
    <source>
        <dbReference type="SAM" id="Phobius"/>
    </source>
</evidence>
<name>A0A1B2J8I5_PICPA</name>
<reference evidence="8 9" key="1">
    <citation type="submission" date="2016-02" db="EMBL/GenBank/DDBJ databases">
        <title>Comparative genomic and transcriptomic foundation for Pichia pastoris.</title>
        <authorList>
            <person name="Love K.R."/>
            <person name="Shah K.A."/>
            <person name="Whittaker C.A."/>
            <person name="Wu J."/>
            <person name="Bartlett M.C."/>
            <person name="Ma D."/>
            <person name="Leeson R.L."/>
            <person name="Priest M."/>
            <person name="Young S.K."/>
            <person name="Love J.C."/>
        </authorList>
    </citation>
    <scope>NUCLEOTIDE SEQUENCE [LARGE SCALE GENOMIC DNA]</scope>
    <source>
        <strain evidence="8 9">ATCC 28485</strain>
    </source>
</reference>
<evidence type="ECO:0000256" key="2">
    <source>
        <dbReference type="ARBA" id="ARBA00022679"/>
    </source>
</evidence>
<evidence type="ECO:0000256" key="4">
    <source>
        <dbReference type="ARBA" id="ARBA00022989"/>
    </source>
</evidence>
<dbReference type="Pfam" id="PF03062">
    <property type="entry name" value="MBOAT"/>
    <property type="match status" value="1"/>
</dbReference>
<protein>
    <submittedName>
        <fullName evidence="8">BA75_00285T0</fullName>
    </submittedName>
</protein>
<evidence type="ECO:0000313" key="8">
    <source>
        <dbReference type="EMBL" id="ANZ74296.1"/>
    </source>
</evidence>
<organism evidence="8 9">
    <name type="scientific">Komagataella pastoris</name>
    <name type="common">Yeast</name>
    <name type="synonym">Pichia pastoris</name>
    <dbReference type="NCBI Taxonomy" id="4922"/>
    <lineage>
        <taxon>Eukaryota</taxon>
        <taxon>Fungi</taxon>
        <taxon>Dikarya</taxon>
        <taxon>Ascomycota</taxon>
        <taxon>Saccharomycotina</taxon>
        <taxon>Pichiomycetes</taxon>
        <taxon>Pichiales</taxon>
        <taxon>Pichiaceae</taxon>
        <taxon>Komagataella</taxon>
    </lineage>
</organism>
<dbReference type="InterPro" id="IPR049941">
    <property type="entry name" value="LPLAT_7/PORCN-like"/>
</dbReference>
<dbReference type="PANTHER" id="PTHR13906">
    <property type="entry name" value="PORCUPINE"/>
    <property type="match status" value="1"/>
</dbReference>
<dbReference type="PANTHER" id="PTHR13906:SF4">
    <property type="entry name" value="LYSOPHOSPHOLIPID ACYLTRANSFERASE 6"/>
    <property type="match status" value="1"/>
</dbReference>
<dbReference type="EMBL" id="CP014584">
    <property type="protein sequence ID" value="ANZ74296.1"/>
    <property type="molecule type" value="Genomic_DNA"/>
</dbReference>
<dbReference type="OrthoDB" id="286734at2759"/>
<sequence length="600" mass="69238">MVQWVQDQIRFMADSTGLDEESTKIVMCLLLSFPLSALFKRLPDNRYTLKNLVVIGVSFFYIFIILELKGGFATLLISTTFTYLITRYLKSDLMPWFNLAFLMGHLCINHLKAQFWQAEYDPTKIDITGAQMVLVMKLSSFAWSYRDGKLLKRDPKAFQEKLNTYQRSRVVVEHPSILSFLGYAFFFPSLLTGPSFDYSDYQNFINTELFSDVPDTKRPGKRRKRMIPKSGRVAFAKVVQGAAWAAIWITSLKYITTDYLFTEEYQQKPLIIKGIVLTILGFTYRLKYYAVWLISEGCCILVGIGYNGYDASTGKFYWNRVQNIDPWEFETGQNVRTCLEAWNMNTNKWLKNFIYLRSAKNNKPGFLSTLLTFATSAFWHGTKPGYYLSFVSGAFYQTIGKIFRRNFRPIFTTKDAEPVTRYKTLYDIVSWIVTHLAFGYLVQPFVILEFKKSIKAWSSVYFLPHIAIAIILFAFKGPFSSSVTGFLKKYHLKSKEGPETVSAPKKDTITVHPNASDASLIPEYDNQEELNQPIILPEIDFSKEDFDELMNKIDELQKLRTSKDFSLIEEEEKQALYEALDSLSTDIGKIMGNIKSFKND</sequence>
<evidence type="ECO:0000313" key="9">
    <source>
        <dbReference type="Proteomes" id="UP000094565"/>
    </source>
</evidence>
<dbReference type="GO" id="GO:0046474">
    <property type="term" value="P:glycerophospholipid biosynthetic process"/>
    <property type="evidence" value="ECO:0007669"/>
    <property type="project" value="TreeGrafter"/>
</dbReference>
<evidence type="ECO:0000256" key="6">
    <source>
        <dbReference type="ARBA" id="ARBA00023315"/>
    </source>
</evidence>